<reference evidence="3" key="1">
    <citation type="journal article" date="2022" name="Int. J. Mol. Sci.">
        <title>Draft Genome of Tanacetum Coccineum: Genomic Comparison of Closely Related Tanacetum-Family Plants.</title>
        <authorList>
            <person name="Yamashiro T."/>
            <person name="Shiraishi A."/>
            <person name="Nakayama K."/>
            <person name="Satake H."/>
        </authorList>
    </citation>
    <scope>NUCLEOTIDE SEQUENCE</scope>
</reference>
<proteinExistence type="predicted"/>
<sequence>MGLQKQKDERGIVIKNKARLVAQGYTQEEGIDYDEVFALVARIEGISAFLYGKIEEEVFVCQPPGFEDPDFPDRVYKVEKALYGLHQAHKARYETLSTYLLDNRFQRGKIDKTLFIRRVKSDILSMGELTFFLGLQVKQKEDGIFISQDKYVSEILKKFGFSDVKTASTPMETHKPFLKDEDGKDVDKHLDRSMIRSLMYLTSSRPDIMFTVCACARFQVNPKVSHLEAVKRVFRYLKGQPKLGLWYPKDSHFDLVAFNDSDYEGSSLDRKSTIGGCQFLGCRLISWQCKKRTVVANSIIEAKYIVASNCYETVTKEREDRMERDATTTSSLEVEQDSGNINRTQYMARLNEPSTQGTSLASGPRVNTLRSGEDRLKLNELMELCTKLSDRVLDLETTKTAQAKEIASLKKRVKKLERKRKSKTPRMNLFKIDMDEVFKDVKGDAEQVISADTNEVPTGDAVNTTGTEVNTVSAPVTTAGVSVNLRITQTLMKMRSEKLKVRGVVMQEPSKTATRLKVPPVPPQQNDPKDKGKHADYELALRLHAQEQEELTIEERSKLFVELMDKRKKHFARLIAEEQRRKPLTKAQKSNQMCTYLKNMAGFTHNQLKNKSFDEVQKAFNKTISWIDSFIPVDSKIVKGSKDRAEGSETRAEGSSKRAGEDLQQESTKKQKMDDDKEKEELKQCFKIVLDDGDDVTIDATPLSVKIPIVDYKIYQEGKKSFFQIIREDGKTQMYLTFSKMLKNFDREDLEVLWKDSQS</sequence>
<dbReference type="InterPro" id="IPR013103">
    <property type="entry name" value="RVT_2"/>
</dbReference>
<evidence type="ECO:0000313" key="3">
    <source>
        <dbReference type="EMBL" id="GJT10729.1"/>
    </source>
</evidence>
<evidence type="ECO:0000259" key="2">
    <source>
        <dbReference type="Pfam" id="PF07727"/>
    </source>
</evidence>
<reference evidence="3" key="2">
    <citation type="submission" date="2022-01" db="EMBL/GenBank/DDBJ databases">
        <authorList>
            <person name="Yamashiro T."/>
            <person name="Shiraishi A."/>
            <person name="Satake H."/>
            <person name="Nakayama K."/>
        </authorList>
    </citation>
    <scope>NUCLEOTIDE SEQUENCE</scope>
</reference>
<name>A0ABQ5B916_9ASTR</name>
<accession>A0ABQ5B916</accession>
<feature type="region of interest" description="Disordered" evidence="1">
    <location>
        <begin position="509"/>
        <end position="532"/>
    </location>
</feature>
<evidence type="ECO:0000313" key="4">
    <source>
        <dbReference type="Proteomes" id="UP001151760"/>
    </source>
</evidence>
<feature type="domain" description="Reverse transcriptase Ty1/copia-type" evidence="2">
    <location>
        <begin position="47"/>
        <end position="119"/>
    </location>
</feature>
<comment type="caution">
    <text evidence="3">The sequence shown here is derived from an EMBL/GenBank/DDBJ whole genome shotgun (WGS) entry which is preliminary data.</text>
</comment>
<gene>
    <name evidence="3" type="ORF">Tco_0857771</name>
</gene>
<dbReference type="PANTHER" id="PTHR11439">
    <property type="entry name" value="GAG-POL-RELATED RETROTRANSPOSON"/>
    <property type="match status" value="1"/>
</dbReference>
<dbReference type="EMBL" id="BQNB010013010">
    <property type="protein sequence ID" value="GJT10729.1"/>
    <property type="molecule type" value="Genomic_DNA"/>
</dbReference>
<evidence type="ECO:0000256" key="1">
    <source>
        <dbReference type="SAM" id="MobiDB-lite"/>
    </source>
</evidence>
<dbReference type="Pfam" id="PF07727">
    <property type="entry name" value="RVT_2"/>
    <property type="match status" value="1"/>
</dbReference>
<dbReference type="PANTHER" id="PTHR11439:SF495">
    <property type="entry name" value="REVERSE TRANSCRIPTASE, RNA-DEPENDENT DNA POLYMERASE-RELATED"/>
    <property type="match status" value="1"/>
</dbReference>
<dbReference type="Proteomes" id="UP001151760">
    <property type="component" value="Unassembled WGS sequence"/>
</dbReference>
<organism evidence="3 4">
    <name type="scientific">Tanacetum coccineum</name>
    <dbReference type="NCBI Taxonomy" id="301880"/>
    <lineage>
        <taxon>Eukaryota</taxon>
        <taxon>Viridiplantae</taxon>
        <taxon>Streptophyta</taxon>
        <taxon>Embryophyta</taxon>
        <taxon>Tracheophyta</taxon>
        <taxon>Spermatophyta</taxon>
        <taxon>Magnoliopsida</taxon>
        <taxon>eudicotyledons</taxon>
        <taxon>Gunneridae</taxon>
        <taxon>Pentapetalae</taxon>
        <taxon>asterids</taxon>
        <taxon>campanulids</taxon>
        <taxon>Asterales</taxon>
        <taxon>Asteraceae</taxon>
        <taxon>Asteroideae</taxon>
        <taxon>Anthemideae</taxon>
        <taxon>Anthemidinae</taxon>
        <taxon>Tanacetum</taxon>
    </lineage>
</organism>
<keyword evidence="4" id="KW-1185">Reference proteome</keyword>
<protein>
    <submittedName>
        <fullName evidence="3">Ribonuclease H-like domain-containing protein</fullName>
    </submittedName>
</protein>
<feature type="region of interest" description="Disordered" evidence="1">
    <location>
        <begin position="641"/>
        <end position="677"/>
    </location>
</feature>